<dbReference type="GO" id="GO:0017056">
    <property type="term" value="F:structural constituent of nuclear pore"/>
    <property type="evidence" value="ECO:0007669"/>
    <property type="project" value="UniProtKB-UniRule"/>
</dbReference>
<dbReference type="Gene3D" id="1.10.3450.20">
    <property type="match status" value="1"/>
</dbReference>
<evidence type="ECO:0000256" key="4">
    <source>
        <dbReference type="ARBA" id="ARBA00023010"/>
    </source>
</evidence>
<proteinExistence type="inferred from homology"/>
<dbReference type="GO" id="GO:0034398">
    <property type="term" value="P:telomere tethering at nuclear periphery"/>
    <property type="evidence" value="ECO:0007669"/>
    <property type="project" value="EnsemblFungi"/>
</dbReference>
<dbReference type="FunCoup" id="H2AP21">
    <property type="interactions" value="610"/>
</dbReference>
<dbReference type="EMBL" id="HE650821">
    <property type="protein sequence ID" value="CCF56121.1"/>
    <property type="molecule type" value="Genomic_DNA"/>
</dbReference>
<organism evidence="8 9">
    <name type="scientific">Kazachstania africana (strain ATCC 22294 / BCRC 22015 / CBS 2517 / CECT 1963 / NBRC 1671 / NRRL Y-8276)</name>
    <name type="common">Yeast</name>
    <name type="synonym">Kluyveromyces africanus</name>
    <dbReference type="NCBI Taxonomy" id="1071382"/>
    <lineage>
        <taxon>Eukaryota</taxon>
        <taxon>Fungi</taxon>
        <taxon>Dikarya</taxon>
        <taxon>Ascomycota</taxon>
        <taxon>Saccharomycotina</taxon>
        <taxon>Saccharomycetes</taxon>
        <taxon>Saccharomycetales</taxon>
        <taxon>Saccharomycetaceae</taxon>
        <taxon>Kazachstania</taxon>
    </lineage>
</organism>
<dbReference type="GO" id="GO:0006606">
    <property type="term" value="P:protein import into nucleus"/>
    <property type="evidence" value="ECO:0007669"/>
    <property type="project" value="EnsemblFungi"/>
</dbReference>
<dbReference type="GO" id="GO:0031509">
    <property type="term" value="P:subtelomeric heterochromatin formation"/>
    <property type="evidence" value="ECO:0007669"/>
    <property type="project" value="EnsemblFungi"/>
</dbReference>
<keyword evidence="2" id="KW-0509">mRNA transport</keyword>
<keyword evidence="5 7" id="KW-0906">Nuclear pore complex</keyword>
<dbReference type="InterPro" id="IPR007252">
    <property type="entry name" value="Nup84/Nup107"/>
</dbReference>
<evidence type="ECO:0000313" key="8">
    <source>
        <dbReference type="EMBL" id="CCF56121.1"/>
    </source>
</evidence>
<comment type="subcellular location">
    <subcellularLocation>
        <location evidence="7">Nucleus</location>
        <location evidence="7">Nuclear pore complex</location>
    </subcellularLocation>
    <subcellularLocation>
        <location evidence="7">Nucleus membrane</location>
    </subcellularLocation>
</comment>
<dbReference type="PANTHER" id="PTHR13003:SF2">
    <property type="entry name" value="NUCLEAR PORE COMPLEX PROTEIN NUP107"/>
    <property type="match status" value="1"/>
</dbReference>
<evidence type="ECO:0000256" key="1">
    <source>
        <dbReference type="ARBA" id="ARBA00022448"/>
    </source>
</evidence>
<dbReference type="InParanoid" id="H2AP21"/>
<gene>
    <name evidence="8" type="primary">KAFR0A06860</name>
    <name evidence="8" type="ORF">KAFR_0A06860</name>
</gene>
<accession>H2AP21</accession>
<protein>
    <recommendedName>
        <fullName evidence="7">Nuclear pore complex protein</fullName>
    </recommendedName>
</protein>
<dbReference type="GO" id="GO:0006302">
    <property type="term" value="P:double-strand break repair"/>
    <property type="evidence" value="ECO:0007669"/>
    <property type="project" value="EnsemblFungi"/>
</dbReference>
<keyword evidence="7" id="KW-0472">Membrane</keyword>
<evidence type="ECO:0000256" key="3">
    <source>
        <dbReference type="ARBA" id="ARBA00022927"/>
    </source>
</evidence>
<dbReference type="GO" id="GO:0000781">
    <property type="term" value="C:chromosome, telomeric region"/>
    <property type="evidence" value="ECO:0007669"/>
    <property type="project" value="GOC"/>
</dbReference>
<dbReference type="AlphaFoldDB" id="H2AP21"/>
<dbReference type="GO" id="GO:0031965">
    <property type="term" value="C:nuclear membrane"/>
    <property type="evidence" value="ECO:0007669"/>
    <property type="project" value="UniProtKB-SubCell"/>
</dbReference>
<comment type="subunit">
    <text evidence="7">Part of the nuclear pore complex (NPC).</text>
</comment>
<comment type="function">
    <text evidence="7">Functions as a component of the nuclear pore complex (NPC).</text>
</comment>
<dbReference type="Pfam" id="PF04121">
    <property type="entry name" value="Nup84_Nup100"/>
    <property type="match status" value="1"/>
</dbReference>
<dbReference type="GO" id="GO:0042802">
    <property type="term" value="F:identical protein binding"/>
    <property type="evidence" value="ECO:0007669"/>
    <property type="project" value="EnsemblFungi"/>
</dbReference>
<dbReference type="eggNOG" id="KOG1964">
    <property type="taxonomic scope" value="Eukaryota"/>
</dbReference>
<dbReference type="GO" id="GO:0000973">
    <property type="term" value="P:post-transcriptional tethering of RNA polymerase II gene DNA at nuclear periphery"/>
    <property type="evidence" value="ECO:0007669"/>
    <property type="project" value="EnsemblFungi"/>
</dbReference>
<dbReference type="Proteomes" id="UP000005220">
    <property type="component" value="Chromosome 1"/>
</dbReference>
<sequence>MEVDPQSEDNLQHYFKFSNVLKDYIVDSINSKDKPDPLDLIREFRSFTGNKALQCLSKNDYDLKSSNDWELEAKFWHLLELLLSFRTSEDTLDLESSVINGYNSSAAFEKDLLHKDKQLYQIWIIMVWLQENITLEEKPKNLPTSKWSNSVLTGVLKSADLDAPLRNVHNQIDVKDKEEDHIFYKHIYNLLLAGQFEAAFSECKSSDNITLCMIFCGMQEYLNPKIDTQFAEEFEVQQGVKKHALWRRTVYNLSQSPNLDPYERAIYNYLSGTMPSDEILKETDWDSELLLNLNQILQINIENYMLQNSKIEQSELIYPLPDTAMSMENVLNLVSSKHQKESEHPIRVLIGAVILNTLSSVLHSSVEMLLDIVKGIETSNDLLDEPYLLRIVTHLSIILDIITPGIVSNDDKVKLITAYISILKLQKLYDLIPVYVCFLNESDSLEAYSFILCTLEDPHIRQKQLKLMSFLNLPVSNILKRTTQRVFVETEANYTPSENISITQDISLTDRHLIFSVEWLIEGKLYDDSVEAIVAFARRLLINGKIKSLEYFMDHNNIEEILQNYKIENISMDDDEHNDNDDTKVKEIKQYQALISGFKHYEEWQKSIKLLNSESNIPSLIEKFQEYSKNTVELIKSFLVELTDDINNLDHTVLFEIRSLYTPYLIIELHKGLVEAANLLNIPTFINEALSFTNLVANETDKIYLLFQSSGKLKEYLQLVAYTATLVE</sequence>
<dbReference type="HOGENOM" id="CLU_023045_0_0_1"/>
<keyword evidence="9" id="KW-1185">Reference proteome</keyword>
<name>H2AP21_KAZAF</name>
<dbReference type="STRING" id="1071382.H2AP21"/>
<dbReference type="RefSeq" id="XP_003955256.1">
    <property type="nucleotide sequence ID" value="XM_003955207.1"/>
</dbReference>
<dbReference type="KEGG" id="kaf:KAFR_0A06860"/>
<evidence type="ECO:0000256" key="5">
    <source>
        <dbReference type="ARBA" id="ARBA00023132"/>
    </source>
</evidence>
<keyword evidence="1 7" id="KW-0813">Transport</keyword>
<evidence type="ECO:0000256" key="7">
    <source>
        <dbReference type="RuleBase" id="RU365072"/>
    </source>
</evidence>
<dbReference type="GO" id="GO:0031080">
    <property type="term" value="C:nuclear pore outer ring"/>
    <property type="evidence" value="ECO:0007669"/>
    <property type="project" value="EnsemblFungi"/>
</dbReference>
<dbReference type="GO" id="GO:0045944">
    <property type="term" value="P:positive regulation of transcription by RNA polymerase II"/>
    <property type="evidence" value="ECO:0007669"/>
    <property type="project" value="EnsemblFungi"/>
</dbReference>
<evidence type="ECO:0000256" key="6">
    <source>
        <dbReference type="ARBA" id="ARBA00023242"/>
    </source>
</evidence>
<comment type="similarity">
    <text evidence="7">Belongs to the nucleoporin Nup84/Nup107 family.</text>
</comment>
<evidence type="ECO:0000313" key="9">
    <source>
        <dbReference type="Proteomes" id="UP000005220"/>
    </source>
</evidence>
<dbReference type="OrthoDB" id="3098at2759"/>
<keyword evidence="6 7" id="KW-0539">Nucleus</keyword>
<dbReference type="GO" id="GO:0031990">
    <property type="term" value="P:mRNA export from nucleus in response to heat stress"/>
    <property type="evidence" value="ECO:0007669"/>
    <property type="project" value="EnsemblFungi"/>
</dbReference>
<dbReference type="GO" id="GO:0051664">
    <property type="term" value="P:nuclear pore localization"/>
    <property type="evidence" value="ECO:0007669"/>
    <property type="project" value="EnsemblFungi"/>
</dbReference>
<keyword evidence="3" id="KW-0653">Protein transport</keyword>
<evidence type="ECO:0000256" key="2">
    <source>
        <dbReference type="ARBA" id="ARBA00022816"/>
    </source>
</evidence>
<keyword evidence="4 7" id="KW-0811">Translocation</keyword>
<dbReference type="PANTHER" id="PTHR13003">
    <property type="entry name" value="NUP107-RELATED"/>
    <property type="match status" value="1"/>
</dbReference>
<dbReference type="GeneID" id="13886361"/>
<dbReference type="Gene3D" id="1.20.190.50">
    <property type="match status" value="1"/>
</dbReference>
<dbReference type="GO" id="GO:0030466">
    <property type="term" value="P:silent mating-type cassette heterochromatin formation"/>
    <property type="evidence" value="ECO:0007669"/>
    <property type="project" value="EnsemblFungi"/>
</dbReference>
<reference evidence="8 9" key="1">
    <citation type="journal article" date="2011" name="Proc. Natl. Acad. Sci. U.S.A.">
        <title>Evolutionary erosion of yeast sex chromosomes by mating-type switching accidents.</title>
        <authorList>
            <person name="Gordon J.L."/>
            <person name="Armisen D."/>
            <person name="Proux-Wera E."/>
            <person name="Oheigeartaigh S.S."/>
            <person name="Byrne K.P."/>
            <person name="Wolfe K.H."/>
        </authorList>
    </citation>
    <scope>NUCLEOTIDE SEQUENCE [LARGE SCALE GENOMIC DNA]</scope>
    <source>
        <strain evidence="9">ATCC 22294 / BCRC 22015 / CBS 2517 / CECT 1963 / NBRC 1671 / NRRL Y-8276</strain>
    </source>
</reference>